<evidence type="ECO:0000256" key="3">
    <source>
        <dbReference type="ARBA" id="ARBA00022490"/>
    </source>
</evidence>
<dbReference type="Pfam" id="PF04073">
    <property type="entry name" value="tRNA_edit"/>
    <property type="match status" value="1"/>
</dbReference>
<keyword evidence="8 10" id="KW-0030">Aminoacyl-tRNA synthetase</keyword>
<dbReference type="Gene3D" id="3.30.930.10">
    <property type="entry name" value="Bira Bifunctional Protein, Domain 2"/>
    <property type="match status" value="2"/>
</dbReference>
<comment type="function">
    <text evidence="10">Catalyzes the attachment of proline to tRNA(Pro) in a two-step reaction: proline is first activated by ATP to form Pro-AMP and then transferred to the acceptor end of tRNA(Pro). As ProRS can inadvertently accommodate and process non-cognate amino acids such as alanine and cysteine, to avoid such errors it has two additional distinct editing activities against alanine. One activity is designated as 'pretransfer' editing and involves the tRNA(Pro)-independent hydrolysis of activated Ala-AMP. The other activity is designated 'posttransfer' editing and involves deacylation of mischarged Ala-tRNA(Pro). The misacylated Cys-tRNA(Pro) is not edited by ProRS.</text>
</comment>
<evidence type="ECO:0000256" key="2">
    <source>
        <dbReference type="ARBA" id="ARBA00011738"/>
    </source>
</evidence>
<dbReference type="InterPro" id="IPR002314">
    <property type="entry name" value="aa-tRNA-synt_IIb"/>
</dbReference>
<dbReference type="CDD" id="cd04334">
    <property type="entry name" value="ProRS-INS"/>
    <property type="match status" value="1"/>
</dbReference>
<evidence type="ECO:0000256" key="6">
    <source>
        <dbReference type="ARBA" id="ARBA00022840"/>
    </source>
</evidence>
<protein>
    <recommendedName>
        <fullName evidence="10">Proline--tRNA ligase</fullName>
        <ecNumber evidence="10">6.1.1.15</ecNumber>
    </recommendedName>
    <alternativeName>
        <fullName evidence="10">Prolyl-tRNA synthetase</fullName>
        <shortName evidence="10">ProRS</shortName>
    </alternativeName>
</protein>
<evidence type="ECO:0000256" key="8">
    <source>
        <dbReference type="ARBA" id="ARBA00023146"/>
    </source>
</evidence>
<dbReference type="InterPro" id="IPR033730">
    <property type="entry name" value="ProRS_core_prok"/>
</dbReference>
<dbReference type="Gene3D" id="3.40.50.800">
    <property type="entry name" value="Anticodon-binding domain"/>
    <property type="match status" value="1"/>
</dbReference>
<keyword evidence="13" id="KW-1185">Reference proteome</keyword>
<name>A0ABY3N7G6_NEOTH</name>
<dbReference type="Pfam" id="PF03129">
    <property type="entry name" value="HGTP_anticodon"/>
    <property type="match status" value="1"/>
</dbReference>
<dbReference type="PROSITE" id="PS50862">
    <property type="entry name" value="AA_TRNA_LIGASE_II"/>
    <property type="match status" value="1"/>
</dbReference>
<dbReference type="PANTHER" id="PTHR42753:SF2">
    <property type="entry name" value="PROLINE--TRNA LIGASE"/>
    <property type="match status" value="1"/>
</dbReference>
<dbReference type="InterPro" id="IPR004154">
    <property type="entry name" value="Anticodon-bd"/>
</dbReference>
<reference evidence="12 13" key="1">
    <citation type="submission" date="2019-05" db="EMBL/GenBank/DDBJ databases">
        <title>Genome sequence of Moorella thermoacetica ATCC 33924.</title>
        <authorList>
            <person name="Poehlein A."/>
            <person name="Bengelsdorf F.R."/>
            <person name="Duerre P."/>
            <person name="Daniel R."/>
        </authorList>
    </citation>
    <scope>NUCLEOTIDE SEQUENCE [LARGE SCALE GENOMIC DNA]</scope>
    <source>
        <strain evidence="12 13">ATCC 33924</strain>
    </source>
</reference>
<sequence length="573" mass="63784">MRASELLAPTLRETPAEAEIVSHQLLLRGGFIRKAAAGIYTYLPLGRRVLAKIEQIIREEMDRAGGQEVVLPIIQPAELWQESGRWEVYGEEMFRLQDRHRRQFCLGPTHEEIITALVRSEVTSYKQLPLLLYQIQNKYRDERRPRFGLLRGREFIMKDLYSFDLDQKGLNQSYQKMYQAYSNVFRRCGLDFRPVQADSGAIGGNYSHEFMALATAGEALLVYCRECDYAANVEIAVAKALPMIATENPAPLKEVATPGQKTVAEICTFLEVTPDRLIKTLFYEADGQLIAALVRGDRELNEVKLQNHLGCRHLLLADPERVRKATGAPVGFVGPVGLQGIPLYADLEIPYLVNGVAGANREGYHLVNVNPGRDFNPTAVVDIRQVEAGEPCPQCGAPLAQARGIEVGQVFQLGTKYSSALGANYTDARGQEHPILMGCYGIGVSRTMAAIVEQCHDDQGIIWPLSVAPYQVVIIPASLKDDGQRQVAEGLYRELAAAGVEVVYDDRDERAGLKFVEADLIGYPLRITVGKRTITSGTVDVKWRSRKEETPLPLEGLSAQIQALLAREMEKYR</sequence>
<dbReference type="HAMAP" id="MF_01569">
    <property type="entry name" value="Pro_tRNA_synth_type1"/>
    <property type="match status" value="1"/>
</dbReference>
<proteinExistence type="inferred from homology"/>
<dbReference type="GO" id="GO:0004827">
    <property type="term" value="F:proline-tRNA ligase activity"/>
    <property type="evidence" value="ECO:0007669"/>
    <property type="project" value="UniProtKB-EC"/>
</dbReference>
<dbReference type="InterPro" id="IPR036621">
    <property type="entry name" value="Anticodon-bd_dom_sf"/>
</dbReference>
<dbReference type="RefSeq" id="WP_148871533.1">
    <property type="nucleotide sequence ID" value="NZ_VCDX01000003.1"/>
</dbReference>
<evidence type="ECO:0000256" key="5">
    <source>
        <dbReference type="ARBA" id="ARBA00022741"/>
    </source>
</evidence>
<keyword evidence="7 10" id="KW-0648">Protein biosynthesis</keyword>
<dbReference type="CDD" id="cd00779">
    <property type="entry name" value="ProRS_core_prok"/>
    <property type="match status" value="1"/>
</dbReference>
<evidence type="ECO:0000256" key="10">
    <source>
        <dbReference type="HAMAP-Rule" id="MF_01569"/>
    </source>
</evidence>
<dbReference type="InterPro" id="IPR004500">
    <property type="entry name" value="Pro-tRNA-synth_IIa_bac-type"/>
</dbReference>
<dbReference type="InterPro" id="IPR044140">
    <property type="entry name" value="ProRS_anticodon_short"/>
</dbReference>
<dbReference type="SUPFAM" id="SSF55681">
    <property type="entry name" value="Class II aaRS and biotin synthetases"/>
    <property type="match status" value="1"/>
</dbReference>
<evidence type="ECO:0000256" key="7">
    <source>
        <dbReference type="ARBA" id="ARBA00022917"/>
    </source>
</evidence>
<dbReference type="InterPro" id="IPR006195">
    <property type="entry name" value="aa-tRNA-synth_II"/>
</dbReference>
<accession>A0ABY3N7G6</accession>
<evidence type="ECO:0000259" key="11">
    <source>
        <dbReference type="PROSITE" id="PS50862"/>
    </source>
</evidence>
<comment type="similarity">
    <text evidence="10">Belongs to the class-II aminoacyl-tRNA synthetase family. ProS type 1 subfamily.</text>
</comment>
<comment type="catalytic activity">
    <reaction evidence="9 10">
        <text>tRNA(Pro) + L-proline + ATP = L-prolyl-tRNA(Pro) + AMP + diphosphate</text>
        <dbReference type="Rhea" id="RHEA:14305"/>
        <dbReference type="Rhea" id="RHEA-COMP:9700"/>
        <dbReference type="Rhea" id="RHEA-COMP:9702"/>
        <dbReference type="ChEBI" id="CHEBI:30616"/>
        <dbReference type="ChEBI" id="CHEBI:33019"/>
        <dbReference type="ChEBI" id="CHEBI:60039"/>
        <dbReference type="ChEBI" id="CHEBI:78442"/>
        <dbReference type="ChEBI" id="CHEBI:78532"/>
        <dbReference type="ChEBI" id="CHEBI:456215"/>
        <dbReference type="EC" id="6.1.1.15"/>
    </reaction>
</comment>
<dbReference type="Gene3D" id="3.90.960.10">
    <property type="entry name" value="YbaK/aminoacyl-tRNA synthetase-associated domain"/>
    <property type="match status" value="1"/>
</dbReference>
<dbReference type="InterPro" id="IPR007214">
    <property type="entry name" value="YbaK/aa-tRNA-synth-assoc-dom"/>
</dbReference>
<organism evidence="12 13">
    <name type="scientific">Neomoorella thermoacetica</name>
    <name type="common">Clostridium thermoaceticum</name>
    <dbReference type="NCBI Taxonomy" id="1525"/>
    <lineage>
        <taxon>Bacteria</taxon>
        <taxon>Bacillati</taxon>
        <taxon>Bacillota</taxon>
        <taxon>Clostridia</taxon>
        <taxon>Neomoorellales</taxon>
        <taxon>Neomoorellaceae</taxon>
        <taxon>Neomoorella</taxon>
    </lineage>
</organism>
<dbReference type="Proteomes" id="UP000322283">
    <property type="component" value="Unassembled WGS sequence"/>
</dbReference>
<keyword evidence="4 10" id="KW-0436">Ligase</keyword>
<evidence type="ECO:0000313" key="13">
    <source>
        <dbReference type="Proteomes" id="UP000322283"/>
    </source>
</evidence>
<dbReference type="PANTHER" id="PTHR42753">
    <property type="entry name" value="MITOCHONDRIAL RIBOSOME PROTEIN L39/PROLYL-TRNA LIGASE FAMILY MEMBER"/>
    <property type="match status" value="1"/>
</dbReference>
<dbReference type="InterPro" id="IPR050062">
    <property type="entry name" value="Pro-tRNA_synthetase"/>
</dbReference>
<keyword evidence="5 10" id="KW-0547">Nucleotide-binding</keyword>
<dbReference type="EMBL" id="VCDX01000003">
    <property type="protein sequence ID" value="TYL13909.1"/>
    <property type="molecule type" value="Genomic_DNA"/>
</dbReference>
<comment type="caution">
    <text evidence="12">The sequence shown here is derived from an EMBL/GenBank/DDBJ whole genome shotgun (WGS) entry which is preliminary data.</text>
</comment>
<dbReference type="SUPFAM" id="SSF55826">
    <property type="entry name" value="YbaK/ProRS associated domain"/>
    <property type="match status" value="1"/>
</dbReference>
<keyword evidence="3 10" id="KW-0963">Cytoplasm</keyword>
<dbReference type="InterPro" id="IPR023717">
    <property type="entry name" value="Pro-tRNA-Synthase_IIa_type1"/>
</dbReference>
<comment type="subcellular location">
    <subcellularLocation>
        <location evidence="1 10">Cytoplasm</location>
    </subcellularLocation>
</comment>
<dbReference type="NCBIfam" id="NF006625">
    <property type="entry name" value="PRK09194.1"/>
    <property type="match status" value="1"/>
</dbReference>
<evidence type="ECO:0000256" key="1">
    <source>
        <dbReference type="ARBA" id="ARBA00004496"/>
    </source>
</evidence>
<dbReference type="EC" id="6.1.1.15" evidence="10"/>
<feature type="domain" description="Aminoacyl-transfer RNA synthetases class-II family profile" evidence="11">
    <location>
        <begin position="5"/>
        <end position="464"/>
    </location>
</feature>
<dbReference type="NCBIfam" id="TIGR00409">
    <property type="entry name" value="proS_fam_II"/>
    <property type="match status" value="1"/>
</dbReference>
<evidence type="ECO:0000313" key="12">
    <source>
        <dbReference type="EMBL" id="TYL13909.1"/>
    </source>
</evidence>
<dbReference type="PIRSF" id="PIRSF001535">
    <property type="entry name" value="ProRS_1"/>
    <property type="match status" value="1"/>
</dbReference>
<comment type="subunit">
    <text evidence="2 10">Homodimer.</text>
</comment>
<dbReference type="Pfam" id="PF00587">
    <property type="entry name" value="tRNA-synt_2b"/>
    <property type="match status" value="1"/>
</dbReference>
<keyword evidence="6 10" id="KW-0067">ATP-binding</keyword>
<dbReference type="InterPro" id="IPR002316">
    <property type="entry name" value="Pro-tRNA-ligase_IIa"/>
</dbReference>
<evidence type="ECO:0000256" key="9">
    <source>
        <dbReference type="ARBA" id="ARBA00047671"/>
    </source>
</evidence>
<dbReference type="PRINTS" id="PR01046">
    <property type="entry name" value="TRNASYNTHPRO"/>
</dbReference>
<dbReference type="SUPFAM" id="SSF52954">
    <property type="entry name" value="Class II aaRS ABD-related"/>
    <property type="match status" value="1"/>
</dbReference>
<dbReference type="CDD" id="cd00861">
    <property type="entry name" value="ProRS_anticodon_short"/>
    <property type="match status" value="1"/>
</dbReference>
<dbReference type="InterPro" id="IPR036754">
    <property type="entry name" value="YbaK/aa-tRNA-synt-asso_dom_sf"/>
</dbReference>
<comment type="domain">
    <text evidence="10">Consists of three domains: the N-terminal catalytic domain, the editing domain and the C-terminal anticodon-binding domain.</text>
</comment>
<dbReference type="InterPro" id="IPR045864">
    <property type="entry name" value="aa-tRNA-synth_II/BPL/LPL"/>
</dbReference>
<evidence type="ECO:0000256" key="4">
    <source>
        <dbReference type="ARBA" id="ARBA00022598"/>
    </source>
</evidence>
<gene>
    <name evidence="10 12" type="primary">proS</name>
    <name evidence="12" type="ORF">MTAT_13070</name>
</gene>